<dbReference type="EMBL" id="SOPW01000006">
    <property type="protein sequence ID" value="TFB22127.1"/>
    <property type="molecule type" value="Genomic_DNA"/>
</dbReference>
<accession>A0A4Y8INL5</accession>
<evidence type="ECO:0000313" key="2">
    <source>
        <dbReference type="Proteomes" id="UP000297975"/>
    </source>
</evidence>
<evidence type="ECO:0000313" key="1">
    <source>
        <dbReference type="EMBL" id="TFB22127.1"/>
    </source>
</evidence>
<dbReference type="OrthoDB" id="1909991at2"/>
<dbReference type="RefSeq" id="WP_134339799.1">
    <property type="nucleotide sequence ID" value="NZ_SOPW01000006.1"/>
</dbReference>
<gene>
    <name evidence="1" type="ORF">E3U55_07440</name>
</gene>
<reference evidence="1 2" key="1">
    <citation type="submission" date="2019-03" db="EMBL/GenBank/DDBJ databases">
        <authorList>
            <person name="He R.-H."/>
        </authorList>
    </citation>
    <scope>NUCLEOTIDE SEQUENCE [LARGE SCALE GENOMIC DNA]</scope>
    <source>
        <strain evidence="2">SH 714</strain>
    </source>
</reference>
<evidence type="ECO:0008006" key="3">
    <source>
        <dbReference type="Google" id="ProtNLM"/>
    </source>
</evidence>
<proteinExistence type="predicted"/>
<protein>
    <recommendedName>
        <fullName evidence="3">Lipoprotein</fullName>
    </recommendedName>
</protein>
<name>A0A4Y8INL5_9BACI</name>
<keyword evidence="2" id="KW-1185">Reference proteome</keyword>
<dbReference type="Proteomes" id="UP000297975">
    <property type="component" value="Unassembled WGS sequence"/>
</dbReference>
<dbReference type="PROSITE" id="PS51257">
    <property type="entry name" value="PROKAR_LIPOPROTEIN"/>
    <property type="match status" value="1"/>
</dbReference>
<comment type="caution">
    <text evidence="1">The sequence shown here is derived from an EMBL/GenBank/DDBJ whole genome shotgun (WGS) entry which is preliminary data.</text>
</comment>
<organism evidence="1 2">
    <name type="scientific">Filobacillus milosensis</name>
    <dbReference type="NCBI Taxonomy" id="94137"/>
    <lineage>
        <taxon>Bacteria</taxon>
        <taxon>Bacillati</taxon>
        <taxon>Bacillota</taxon>
        <taxon>Bacilli</taxon>
        <taxon>Bacillales</taxon>
        <taxon>Bacillaceae</taxon>
        <taxon>Filobacillus</taxon>
    </lineage>
</organism>
<dbReference type="AlphaFoldDB" id="A0A4Y8INL5"/>
<sequence>MKYVAILISFLIISGCTSNTDSYYSGEVKNSNEVSAAEEYLQKHSGTDLFQKGGIVYTNASDISWIMESEFSKGVFLGRIEKQTSSDSGFENLTSNFLPVGTKLYDAEGFSGDVIIAETEKGDIPYLGLREG</sequence>